<dbReference type="SUPFAM" id="SSF53187">
    <property type="entry name" value="Zn-dependent exopeptidases"/>
    <property type="match status" value="1"/>
</dbReference>
<dbReference type="GO" id="GO:0004181">
    <property type="term" value="F:metallocarboxypeptidase activity"/>
    <property type="evidence" value="ECO:0007669"/>
    <property type="project" value="InterPro"/>
</dbReference>
<dbReference type="VEuPathDB" id="FungiDB:H257_08968"/>
<reference evidence="4 5" key="1">
    <citation type="submission" date="2018-08" db="EMBL/GenBank/DDBJ databases">
        <title>Aphanomyces genome sequencing and annotation.</title>
        <authorList>
            <person name="Minardi D."/>
            <person name="Oidtmann B."/>
            <person name="Van Der Giezen M."/>
            <person name="Studholme D.J."/>
        </authorList>
    </citation>
    <scope>NUCLEOTIDE SEQUENCE [LARGE SCALE GENOMIC DNA]</scope>
    <source>
        <strain evidence="4 5">Si</strain>
    </source>
</reference>
<sequence length="179" mass="20179">MCYPLNIQVPRQSQQPQQQHARRRRTAQITRLLQRSYFAQFKHAPSPVFVSLALKVERILYRTFPLDDEVLLTPEVLEVKVQPIGNGEDAKFERLGRKVAAATGGKYKPQTSAALYPAFGAFDDYTYRTYQKPVLTVEVAGSGFVVDASTIRTRGTEIFKALTQFAEEVENFDVNSTGC</sequence>
<proteinExistence type="inferred from homology"/>
<evidence type="ECO:0000259" key="3">
    <source>
        <dbReference type="PROSITE" id="PS52035"/>
    </source>
</evidence>
<comment type="caution">
    <text evidence="4">The sequence shown here is derived from an EMBL/GenBank/DDBJ whole genome shotgun (WGS) entry which is preliminary data.</text>
</comment>
<evidence type="ECO:0000313" key="5">
    <source>
        <dbReference type="Proteomes" id="UP000283543"/>
    </source>
</evidence>
<dbReference type="PROSITE" id="PS52035">
    <property type="entry name" value="PEPTIDASE_M14"/>
    <property type="match status" value="1"/>
</dbReference>
<gene>
    <name evidence="4" type="ORF">DYB34_012919</name>
</gene>
<protein>
    <recommendedName>
        <fullName evidence="3">Peptidase M14 domain-containing protein</fullName>
    </recommendedName>
</protein>
<dbReference type="GO" id="GO:0008270">
    <property type="term" value="F:zinc ion binding"/>
    <property type="evidence" value="ECO:0007669"/>
    <property type="project" value="InterPro"/>
</dbReference>
<dbReference type="InterPro" id="IPR000834">
    <property type="entry name" value="Peptidase_M14"/>
</dbReference>
<evidence type="ECO:0000256" key="2">
    <source>
        <dbReference type="PROSITE-ProRule" id="PRU01379"/>
    </source>
</evidence>
<evidence type="ECO:0000256" key="1">
    <source>
        <dbReference type="ARBA" id="ARBA00005988"/>
    </source>
</evidence>
<feature type="domain" description="Peptidase M14" evidence="3">
    <location>
        <begin position="1"/>
        <end position="169"/>
    </location>
</feature>
<accession>A0A3R7D8C2</accession>
<comment type="similarity">
    <text evidence="1 2">Belongs to the peptidase M14 family.</text>
</comment>
<dbReference type="Gene3D" id="3.40.630.10">
    <property type="entry name" value="Zn peptidases"/>
    <property type="match status" value="1"/>
</dbReference>
<evidence type="ECO:0000313" key="4">
    <source>
        <dbReference type="EMBL" id="RHY35863.1"/>
    </source>
</evidence>
<dbReference type="GO" id="GO:0006508">
    <property type="term" value="P:proteolysis"/>
    <property type="evidence" value="ECO:0007669"/>
    <property type="project" value="InterPro"/>
</dbReference>
<feature type="active site" description="Proton donor/acceptor" evidence="2">
    <location>
        <position position="138"/>
    </location>
</feature>
<organism evidence="4 5">
    <name type="scientific">Aphanomyces astaci</name>
    <name type="common">Crayfish plague agent</name>
    <dbReference type="NCBI Taxonomy" id="112090"/>
    <lineage>
        <taxon>Eukaryota</taxon>
        <taxon>Sar</taxon>
        <taxon>Stramenopiles</taxon>
        <taxon>Oomycota</taxon>
        <taxon>Saprolegniomycetes</taxon>
        <taxon>Saprolegniales</taxon>
        <taxon>Verrucalvaceae</taxon>
        <taxon>Aphanomyces</taxon>
    </lineage>
</organism>
<name>A0A3R7D8C2_APHAT</name>
<dbReference type="Proteomes" id="UP000283543">
    <property type="component" value="Unassembled WGS sequence"/>
</dbReference>
<dbReference type="EMBL" id="QUTB01012235">
    <property type="protein sequence ID" value="RHY35863.1"/>
    <property type="molecule type" value="Genomic_DNA"/>
</dbReference>
<dbReference type="AlphaFoldDB" id="A0A3R7D8C2"/>